<dbReference type="EMBL" id="CP159534">
    <property type="protein sequence ID" value="XCJ74046.1"/>
    <property type="molecule type" value="Genomic_DNA"/>
</dbReference>
<dbReference type="AlphaFoldDB" id="A0AAU8J1Z9"/>
<proteinExistence type="predicted"/>
<name>A0AAU8J1Z9_9ACTN</name>
<organism evidence="1">
    <name type="scientific">Streptomyces tabacisoli</name>
    <dbReference type="NCBI Taxonomy" id="3156398"/>
    <lineage>
        <taxon>Bacteria</taxon>
        <taxon>Bacillati</taxon>
        <taxon>Actinomycetota</taxon>
        <taxon>Actinomycetes</taxon>
        <taxon>Kitasatosporales</taxon>
        <taxon>Streptomycetaceae</taxon>
        <taxon>Streptomyces</taxon>
    </lineage>
</organism>
<sequence length="81" mass="9074">MGLLSEVLLLPLAPVRGSMWVLDQVVADAERQYYDPSAIQEQLAALEKQLEAGEIDEETFDRQEDALLDRLEASRTRQTGA</sequence>
<dbReference type="KEGG" id="stac:ABII15_30565"/>
<evidence type="ECO:0000313" key="1">
    <source>
        <dbReference type="EMBL" id="XCJ74046.1"/>
    </source>
</evidence>
<protein>
    <submittedName>
        <fullName evidence="1">Gas vesicle protein GvpG</fullName>
    </submittedName>
</protein>
<dbReference type="Pfam" id="PF05120">
    <property type="entry name" value="GvpG"/>
    <property type="match status" value="1"/>
</dbReference>
<accession>A0AAU8J1Z9</accession>
<gene>
    <name evidence="1" type="ORF">ABII15_30565</name>
</gene>
<dbReference type="RefSeq" id="WP_353945494.1">
    <property type="nucleotide sequence ID" value="NZ_CP159534.1"/>
</dbReference>
<reference evidence="1" key="1">
    <citation type="submission" date="2024-06" db="EMBL/GenBank/DDBJ databases">
        <title>Streptomyces sp. strain HUAS MG91 genome sequences.</title>
        <authorList>
            <person name="Mo P."/>
        </authorList>
    </citation>
    <scope>NUCLEOTIDE SEQUENCE</scope>
    <source>
        <strain evidence="1">HUAS MG91</strain>
    </source>
</reference>
<dbReference type="InterPro" id="IPR007804">
    <property type="entry name" value="GvpG"/>
</dbReference>